<dbReference type="InterPro" id="IPR011009">
    <property type="entry name" value="Kinase-like_dom_sf"/>
</dbReference>
<sequence length="321" mass="35958">METNNQGQKAYNNAGKQGLWCEHCQKTGHVMAKCFKIHGFLANYKPKEKRNSGNFQKTNTNNTGYSGHMVQNVSTNGSNPMSVTGSYTQCDQSSLSQVNNVTAHLQTPQLTHDQLTQLLSLLLNKPTLPSSTENTQHLVVKTLHDSSLNFKYSTLEKATASFDEANKIRHGGFGTVYKGVLADGRDIVVKRLFFNKNRSADFYNEINIISSVGHNNLVRLLGCSCSRPESLLVYEFLPNMSLDRFIFDSDKGKALSWEKRFEIIIGTTRGLAYLHENTKTRIIHRDIKASNILLDSRPHAKIAVLGWRGLSKEIEVILAQP</sequence>
<dbReference type="Pfam" id="PF07714">
    <property type="entry name" value="PK_Tyr_Ser-Thr"/>
    <property type="match status" value="1"/>
</dbReference>
<evidence type="ECO:0000256" key="7">
    <source>
        <dbReference type="ARBA" id="ARBA00047899"/>
    </source>
</evidence>
<gene>
    <name evidence="11" type="ORF">BUALT_Bualt05G0160700</name>
</gene>
<accession>A0AAV6XSC9</accession>
<dbReference type="FunFam" id="1.10.510.10:FF:001023">
    <property type="entry name" value="Os07g0541700 protein"/>
    <property type="match status" value="1"/>
</dbReference>
<evidence type="ECO:0000259" key="10">
    <source>
        <dbReference type="PROSITE" id="PS50011"/>
    </source>
</evidence>
<dbReference type="InterPro" id="IPR001245">
    <property type="entry name" value="Ser-Thr/Tyr_kinase_cat_dom"/>
</dbReference>
<dbReference type="AlphaFoldDB" id="A0AAV6XSC9"/>
<dbReference type="GO" id="GO:0004674">
    <property type="term" value="F:protein serine/threonine kinase activity"/>
    <property type="evidence" value="ECO:0007669"/>
    <property type="project" value="UniProtKB-KW"/>
</dbReference>
<comment type="catalytic activity">
    <reaction evidence="8">
        <text>L-seryl-[protein] + ATP = O-phospho-L-seryl-[protein] + ADP + H(+)</text>
        <dbReference type="Rhea" id="RHEA:17989"/>
        <dbReference type="Rhea" id="RHEA-COMP:9863"/>
        <dbReference type="Rhea" id="RHEA-COMP:11604"/>
        <dbReference type="ChEBI" id="CHEBI:15378"/>
        <dbReference type="ChEBI" id="CHEBI:29999"/>
        <dbReference type="ChEBI" id="CHEBI:30616"/>
        <dbReference type="ChEBI" id="CHEBI:83421"/>
        <dbReference type="ChEBI" id="CHEBI:456216"/>
        <dbReference type="EC" id="2.7.11.1"/>
    </reaction>
</comment>
<keyword evidence="5" id="KW-0418">Kinase</keyword>
<evidence type="ECO:0000256" key="2">
    <source>
        <dbReference type="ARBA" id="ARBA00022527"/>
    </source>
</evidence>
<comment type="caution">
    <text evidence="11">The sequence shown here is derived from an EMBL/GenBank/DDBJ whole genome shotgun (WGS) entry which is preliminary data.</text>
</comment>
<keyword evidence="4" id="KW-0547">Nucleotide-binding</keyword>
<evidence type="ECO:0000313" key="12">
    <source>
        <dbReference type="Proteomes" id="UP000826271"/>
    </source>
</evidence>
<feature type="region of interest" description="Disordered" evidence="9">
    <location>
        <begin position="47"/>
        <end position="66"/>
    </location>
</feature>
<dbReference type="InterPro" id="IPR008271">
    <property type="entry name" value="Ser/Thr_kinase_AS"/>
</dbReference>
<keyword evidence="6" id="KW-0067">ATP-binding</keyword>
<dbReference type="SUPFAM" id="SSF56112">
    <property type="entry name" value="Protein kinase-like (PK-like)"/>
    <property type="match status" value="1"/>
</dbReference>
<dbReference type="PANTHER" id="PTHR47973">
    <property type="entry name" value="CYSTEINE-RICH RECEPTOR-LIKE PROTEIN KINASE 3"/>
    <property type="match status" value="1"/>
</dbReference>
<dbReference type="InterPro" id="IPR052059">
    <property type="entry name" value="CR_Ser/Thr_kinase"/>
</dbReference>
<evidence type="ECO:0000256" key="9">
    <source>
        <dbReference type="SAM" id="MobiDB-lite"/>
    </source>
</evidence>
<keyword evidence="3" id="KW-0808">Transferase</keyword>
<evidence type="ECO:0000256" key="1">
    <source>
        <dbReference type="ARBA" id="ARBA00012513"/>
    </source>
</evidence>
<evidence type="ECO:0000256" key="4">
    <source>
        <dbReference type="ARBA" id="ARBA00022741"/>
    </source>
</evidence>
<dbReference type="PROSITE" id="PS50011">
    <property type="entry name" value="PROTEIN_KINASE_DOM"/>
    <property type="match status" value="1"/>
</dbReference>
<feature type="domain" description="Protein kinase" evidence="10">
    <location>
        <begin position="162"/>
        <end position="321"/>
    </location>
</feature>
<dbReference type="GO" id="GO:0005524">
    <property type="term" value="F:ATP binding"/>
    <property type="evidence" value="ECO:0007669"/>
    <property type="project" value="UniProtKB-KW"/>
</dbReference>
<reference evidence="11" key="1">
    <citation type="submission" date="2019-10" db="EMBL/GenBank/DDBJ databases">
        <authorList>
            <person name="Zhang R."/>
            <person name="Pan Y."/>
            <person name="Wang J."/>
            <person name="Ma R."/>
            <person name="Yu S."/>
        </authorList>
    </citation>
    <scope>NUCLEOTIDE SEQUENCE</scope>
    <source>
        <strain evidence="11">LA-IB0</strain>
        <tissue evidence="11">Leaf</tissue>
    </source>
</reference>
<dbReference type="SMART" id="SM00220">
    <property type="entry name" value="S_TKc"/>
    <property type="match status" value="1"/>
</dbReference>
<dbReference type="PROSITE" id="PS00108">
    <property type="entry name" value="PROTEIN_KINASE_ST"/>
    <property type="match status" value="1"/>
</dbReference>
<comment type="catalytic activity">
    <reaction evidence="7">
        <text>L-threonyl-[protein] + ATP = O-phospho-L-threonyl-[protein] + ADP + H(+)</text>
        <dbReference type="Rhea" id="RHEA:46608"/>
        <dbReference type="Rhea" id="RHEA-COMP:11060"/>
        <dbReference type="Rhea" id="RHEA-COMP:11605"/>
        <dbReference type="ChEBI" id="CHEBI:15378"/>
        <dbReference type="ChEBI" id="CHEBI:30013"/>
        <dbReference type="ChEBI" id="CHEBI:30616"/>
        <dbReference type="ChEBI" id="CHEBI:61977"/>
        <dbReference type="ChEBI" id="CHEBI:456216"/>
        <dbReference type="EC" id="2.7.11.1"/>
    </reaction>
</comment>
<evidence type="ECO:0000256" key="5">
    <source>
        <dbReference type="ARBA" id="ARBA00022777"/>
    </source>
</evidence>
<name>A0AAV6XSC9_9LAMI</name>
<dbReference type="FunFam" id="3.30.200.20:FF:001208">
    <property type="entry name" value="Putative DUF26-domain receptor-like protein kinase family protein"/>
    <property type="match status" value="1"/>
</dbReference>
<dbReference type="InterPro" id="IPR000719">
    <property type="entry name" value="Prot_kinase_dom"/>
</dbReference>
<dbReference type="Gene3D" id="1.10.510.10">
    <property type="entry name" value="Transferase(Phosphotransferase) domain 1"/>
    <property type="match status" value="1"/>
</dbReference>
<evidence type="ECO:0000256" key="6">
    <source>
        <dbReference type="ARBA" id="ARBA00022840"/>
    </source>
</evidence>
<dbReference type="EMBL" id="WHWC01000005">
    <property type="protein sequence ID" value="KAG8383209.1"/>
    <property type="molecule type" value="Genomic_DNA"/>
</dbReference>
<evidence type="ECO:0000313" key="11">
    <source>
        <dbReference type="EMBL" id="KAG8383209.1"/>
    </source>
</evidence>
<proteinExistence type="predicted"/>
<dbReference type="Proteomes" id="UP000826271">
    <property type="component" value="Unassembled WGS sequence"/>
</dbReference>
<organism evidence="11 12">
    <name type="scientific">Buddleja alternifolia</name>
    <dbReference type="NCBI Taxonomy" id="168488"/>
    <lineage>
        <taxon>Eukaryota</taxon>
        <taxon>Viridiplantae</taxon>
        <taxon>Streptophyta</taxon>
        <taxon>Embryophyta</taxon>
        <taxon>Tracheophyta</taxon>
        <taxon>Spermatophyta</taxon>
        <taxon>Magnoliopsida</taxon>
        <taxon>eudicotyledons</taxon>
        <taxon>Gunneridae</taxon>
        <taxon>Pentapetalae</taxon>
        <taxon>asterids</taxon>
        <taxon>lamiids</taxon>
        <taxon>Lamiales</taxon>
        <taxon>Scrophulariaceae</taxon>
        <taxon>Buddlejeae</taxon>
        <taxon>Buddleja</taxon>
    </lineage>
</organism>
<dbReference type="EC" id="2.7.11.1" evidence="1"/>
<protein>
    <recommendedName>
        <fullName evidence="1">non-specific serine/threonine protein kinase</fullName>
        <ecNumber evidence="1">2.7.11.1</ecNumber>
    </recommendedName>
</protein>
<dbReference type="Gene3D" id="3.30.200.20">
    <property type="entry name" value="Phosphorylase Kinase, domain 1"/>
    <property type="match status" value="1"/>
</dbReference>
<evidence type="ECO:0000256" key="3">
    <source>
        <dbReference type="ARBA" id="ARBA00022679"/>
    </source>
</evidence>
<feature type="compositionally biased region" description="Polar residues" evidence="9">
    <location>
        <begin position="52"/>
        <end position="66"/>
    </location>
</feature>
<keyword evidence="12" id="KW-1185">Reference proteome</keyword>
<evidence type="ECO:0000256" key="8">
    <source>
        <dbReference type="ARBA" id="ARBA00048679"/>
    </source>
</evidence>
<keyword evidence="2" id="KW-0723">Serine/threonine-protein kinase</keyword>